<evidence type="ECO:0000256" key="1">
    <source>
        <dbReference type="ARBA" id="ARBA00004123"/>
    </source>
</evidence>
<dbReference type="Pfam" id="PF06087">
    <property type="entry name" value="Tyr-DNA_phospho"/>
    <property type="match status" value="1"/>
</dbReference>
<keyword evidence="7" id="KW-0234">DNA repair</keyword>
<evidence type="ECO:0000256" key="4">
    <source>
        <dbReference type="ARBA" id="ARBA00022763"/>
    </source>
</evidence>
<evidence type="ECO:0000256" key="8">
    <source>
        <dbReference type="ARBA" id="ARBA00023242"/>
    </source>
</evidence>
<evidence type="ECO:0000256" key="12">
    <source>
        <dbReference type="SAM" id="MobiDB-lite"/>
    </source>
</evidence>
<dbReference type="EMBL" id="JBEHCU010006054">
    <property type="protein sequence ID" value="KAL1398014.1"/>
    <property type="molecule type" value="Genomic_DNA"/>
</dbReference>
<dbReference type="GO" id="GO:0004527">
    <property type="term" value="F:exonuclease activity"/>
    <property type="evidence" value="ECO:0007669"/>
    <property type="project" value="UniProtKB-KW"/>
</dbReference>
<feature type="active site" description="Proton donor/acceptor" evidence="9">
    <location>
        <position position="541"/>
    </location>
</feature>
<feature type="binding site" evidence="10">
    <location>
        <position position="314"/>
    </location>
    <ligand>
        <name>substrate</name>
    </ligand>
</feature>
<evidence type="ECO:0000259" key="13">
    <source>
        <dbReference type="Pfam" id="PF10283"/>
    </source>
</evidence>
<keyword evidence="4" id="KW-0227">DNA damage</keyword>
<feature type="region of interest" description="Disordered" evidence="12">
    <location>
        <begin position="145"/>
        <end position="183"/>
    </location>
</feature>
<dbReference type="Pfam" id="PF10283">
    <property type="entry name" value="zf-CCHH"/>
    <property type="match status" value="1"/>
</dbReference>
<evidence type="ECO:0000256" key="2">
    <source>
        <dbReference type="ARBA" id="ARBA00010205"/>
    </source>
</evidence>
<feature type="binding site" evidence="10">
    <location>
        <position position="543"/>
    </location>
    <ligand>
        <name>substrate</name>
    </ligand>
</feature>
<dbReference type="FunFam" id="3.30.870.10:FF:000039">
    <property type="entry name" value="Probable tyrosyl-DNA phosphodiesterase"/>
    <property type="match status" value="1"/>
</dbReference>
<gene>
    <name evidence="14" type="ORF">pipiens_002444</name>
</gene>
<comment type="subcellular location">
    <subcellularLocation>
        <location evidence="1">Nucleus</location>
    </subcellularLocation>
</comment>
<dbReference type="PANTHER" id="PTHR12415">
    <property type="entry name" value="TYROSYL-DNA PHOSPHODIESTERASE 1"/>
    <property type="match status" value="1"/>
</dbReference>
<accession>A0ABD1DF08</accession>
<dbReference type="GO" id="GO:0006281">
    <property type="term" value="P:DNA repair"/>
    <property type="evidence" value="ECO:0007669"/>
    <property type="project" value="UniProtKB-KW"/>
</dbReference>
<reference evidence="14 15" key="1">
    <citation type="submission" date="2024-05" db="EMBL/GenBank/DDBJ databases">
        <title>Culex pipiens pipiens assembly and annotation.</title>
        <authorList>
            <person name="Alout H."/>
            <person name="Durand T."/>
        </authorList>
    </citation>
    <scope>NUCLEOTIDE SEQUENCE [LARGE SCALE GENOMIC DNA]</scope>
    <source>
        <strain evidence="14">HA-2024</strain>
        <tissue evidence="14">Whole body</tissue>
    </source>
</reference>
<dbReference type="GO" id="GO:0005634">
    <property type="term" value="C:nucleus"/>
    <property type="evidence" value="ECO:0007669"/>
    <property type="project" value="UniProtKB-SubCell"/>
</dbReference>
<keyword evidence="6" id="KW-0269">Exonuclease</keyword>
<evidence type="ECO:0000256" key="5">
    <source>
        <dbReference type="ARBA" id="ARBA00022801"/>
    </source>
</evidence>
<dbReference type="Proteomes" id="UP001562425">
    <property type="component" value="Unassembled WGS sequence"/>
</dbReference>
<evidence type="ECO:0000313" key="14">
    <source>
        <dbReference type="EMBL" id="KAL1398014.1"/>
    </source>
</evidence>
<feature type="domain" description="PBZ-type" evidence="13">
    <location>
        <begin position="20"/>
        <end position="41"/>
    </location>
</feature>
<dbReference type="AlphaFoldDB" id="A0ABD1DF08"/>
<dbReference type="Gene3D" id="3.30.870.10">
    <property type="entry name" value="Endonuclease Chain A"/>
    <property type="match status" value="2"/>
</dbReference>
<keyword evidence="3" id="KW-0540">Nuclease</keyword>
<evidence type="ECO:0000256" key="9">
    <source>
        <dbReference type="PIRSR" id="PIRSR610347-1"/>
    </source>
</evidence>
<evidence type="ECO:0000256" key="3">
    <source>
        <dbReference type="ARBA" id="ARBA00022722"/>
    </source>
</evidence>
<keyword evidence="5" id="KW-0378">Hydrolase</keyword>
<evidence type="ECO:0000256" key="10">
    <source>
        <dbReference type="PIRSR" id="PIRSR610347-2"/>
    </source>
</evidence>
<name>A0ABD1DF08_CULPP</name>
<dbReference type="CDD" id="cd09193">
    <property type="entry name" value="PLDc_mTdp1_1"/>
    <property type="match status" value="1"/>
</dbReference>
<feature type="active site" description="Nucleophile" evidence="9">
    <location>
        <position position="312"/>
    </location>
</feature>
<dbReference type="PANTHER" id="PTHR12415:SF0">
    <property type="entry name" value="TYROSYL-DNA PHOSPHODIESTERASE 1"/>
    <property type="match status" value="1"/>
</dbReference>
<evidence type="ECO:0000313" key="15">
    <source>
        <dbReference type="Proteomes" id="UP001562425"/>
    </source>
</evidence>
<proteinExistence type="inferred from homology"/>
<sequence>MADKDTNKRRTFDKVPTKICQYGTDCYRKNPNHFKELSHPHLESILTESPKGKYRIPDELSMSREVVAEQLKIIAQLYPELESNPPAKQPKKDDTPTAVRKVKAATPLKPDKMASSPPKTKSPATPSGAPSKGNAVADLFAERRARMAKQQQEQKKVEAPPPAQQPSSSSQPPKPTPQTGVSLKKVIPRNIHDYYPVVAPKGKMAAKLAAAAPYNMFFTTITDAPVTHREPLSVTFQELLDPSLGELECSVQMNFMVDIGWLLGHYFFAGYEDRPLLILYGDESPELKTVSTKKPNVTALKVHIATPFGVHHTKMGLYGYTDGSMRVVISTANLYEDDFHNRTQGLWISPRLPALAEDADTGAGESRTGFRESLITYLNSYKFAQLAAWVSRIQRTDFGEVNVFFVASIPGGHLNTAKGPLWGHPRLGYLLGKHSAPIDDACPLVAQSSSIGSLGPNPQSWVLSEIMASFRRDSAPIGLRRVPAFRMIFPSFSNVRNSHDNLLGGGCLPYMRATHEKQPWLKDHLHQWKSDCRNRTKAVPHIKTYCRWSHRGLYWFLLTSANLSKAAWGVYNKSAKFEAPLRINSYEVGVLFLPKFVIDENFFPMESKSSGDNKHPAFPMPYDVPIIPYAPEDSPFFMDYLRG</sequence>
<feature type="region of interest" description="Disordered" evidence="12">
    <location>
        <begin position="78"/>
        <end position="133"/>
    </location>
</feature>
<evidence type="ECO:0000256" key="7">
    <source>
        <dbReference type="ARBA" id="ARBA00023204"/>
    </source>
</evidence>
<feature type="compositionally biased region" description="Low complexity" evidence="12">
    <location>
        <begin position="114"/>
        <end position="127"/>
    </location>
</feature>
<evidence type="ECO:0000256" key="11">
    <source>
        <dbReference type="PIRSR" id="PIRSR610347-3"/>
    </source>
</evidence>
<feature type="site" description="Interaction with DNA" evidence="11">
    <location>
        <position position="564"/>
    </location>
</feature>
<dbReference type="InterPro" id="IPR010347">
    <property type="entry name" value="Tdp1"/>
</dbReference>
<dbReference type="InterPro" id="IPR019406">
    <property type="entry name" value="APLF_PBZ"/>
</dbReference>
<protein>
    <recommendedName>
        <fullName evidence="13">PBZ-type domain-containing protein</fullName>
    </recommendedName>
</protein>
<dbReference type="FunFam" id="3.30.870.10:FF:000051">
    <property type="entry name" value="Probable tyrosyl-DNA phosphodiesterase"/>
    <property type="match status" value="1"/>
</dbReference>
<evidence type="ECO:0000256" key="6">
    <source>
        <dbReference type="ARBA" id="ARBA00022839"/>
    </source>
</evidence>
<dbReference type="SUPFAM" id="SSF56024">
    <property type="entry name" value="Phospholipase D/nuclease"/>
    <property type="match status" value="2"/>
</dbReference>
<organism evidence="14 15">
    <name type="scientific">Culex pipiens pipiens</name>
    <name type="common">Northern house mosquito</name>
    <dbReference type="NCBI Taxonomy" id="38569"/>
    <lineage>
        <taxon>Eukaryota</taxon>
        <taxon>Metazoa</taxon>
        <taxon>Ecdysozoa</taxon>
        <taxon>Arthropoda</taxon>
        <taxon>Hexapoda</taxon>
        <taxon>Insecta</taxon>
        <taxon>Pterygota</taxon>
        <taxon>Neoptera</taxon>
        <taxon>Endopterygota</taxon>
        <taxon>Diptera</taxon>
        <taxon>Nematocera</taxon>
        <taxon>Culicoidea</taxon>
        <taxon>Culicidae</taxon>
        <taxon>Culicinae</taxon>
        <taxon>Culicini</taxon>
        <taxon>Culex</taxon>
        <taxon>Culex</taxon>
    </lineage>
</organism>
<keyword evidence="15" id="KW-1185">Reference proteome</keyword>
<comment type="caution">
    <text evidence="14">The sequence shown here is derived from an EMBL/GenBank/DDBJ whole genome shotgun (WGS) entry which is preliminary data.</text>
</comment>
<keyword evidence="8" id="KW-0539">Nucleus</keyword>
<comment type="similarity">
    <text evidence="2">Belongs to the tyrosyl-DNA phosphodiesterase family.</text>
</comment>